<accession>A0A518HNV3</accession>
<name>A0A518HNV3_9BACT</name>
<protein>
    <submittedName>
        <fullName evidence="1">Uncharacterized protein</fullName>
    </submittedName>
</protein>
<dbReference type="EMBL" id="CP037423">
    <property type="protein sequence ID" value="QDV42530.1"/>
    <property type="molecule type" value="Genomic_DNA"/>
</dbReference>
<organism evidence="1 2">
    <name type="scientific">Stieleria neptunia</name>
    <dbReference type="NCBI Taxonomy" id="2527979"/>
    <lineage>
        <taxon>Bacteria</taxon>
        <taxon>Pseudomonadati</taxon>
        <taxon>Planctomycetota</taxon>
        <taxon>Planctomycetia</taxon>
        <taxon>Pirellulales</taxon>
        <taxon>Pirellulaceae</taxon>
        <taxon>Stieleria</taxon>
    </lineage>
</organism>
<dbReference type="KEGG" id="snep:Enr13x_23780"/>
<dbReference type="Proteomes" id="UP000319004">
    <property type="component" value="Chromosome"/>
</dbReference>
<evidence type="ECO:0000313" key="1">
    <source>
        <dbReference type="EMBL" id="QDV42530.1"/>
    </source>
</evidence>
<sequence length="51" mass="5874">MRLRIRAEAPKVLFGRGNDRSGLVMVLRGWTPRFVGEFPPRNSIVVHDLQK</sequence>
<dbReference type="AlphaFoldDB" id="A0A518HNV3"/>
<reference evidence="1 2" key="1">
    <citation type="submission" date="2019-03" db="EMBL/GenBank/DDBJ databases">
        <title>Deep-cultivation of Planctomycetes and their phenomic and genomic characterization uncovers novel biology.</title>
        <authorList>
            <person name="Wiegand S."/>
            <person name="Jogler M."/>
            <person name="Boedeker C."/>
            <person name="Pinto D."/>
            <person name="Vollmers J."/>
            <person name="Rivas-Marin E."/>
            <person name="Kohn T."/>
            <person name="Peeters S.H."/>
            <person name="Heuer A."/>
            <person name="Rast P."/>
            <person name="Oberbeckmann S."/>
            <person name="Bunk B."/>
            <person name="Jeske O."/>
            <person name="Meyerdierks A."/>
            <person name="Storesund J.E."/>
            <person name="Kallscheuer N."/>
            <person name="Luecker S."/>
            <person name="Lage O.M."/>
            <person name="Pohl T."/>
            <person name="Merkel B.J."/>
            <person name="Hornburger P."/>
            <person name="Mueller R.-W."/>
            <person name="Bruemmer F."/>
            <person name="Labrenz M."/>
            <person name="Spormann A.M."/>
            <person name="Op den Camp H."/>
            <person name="Overmann J."/>
            <person name="Amann R."/>
            <person name="Jetten M.S.M."/>
            <person name="Mascher T."/>
            <person name="Medema M.H."/>
            <person name="Devos D.P."/>
            <person name="Kaster A.-K."/>
            <person name="Ovreas L."/>
            <person name="Rohde M."/>
            <person name="Galperin M.Y."/>
            <person name="Jogler C."/>
        </authorList>
    </citation>
    <scope>NUCLEOTIDE SEQUENCE [LARGE SCALE GENOMIC DNA]</scope>
    <source>
        <strain evidence="1 2">Enr13</strain>
    </source>
</reference>
<evidence type="ECO:0000313" key="2">
    <source>
        <dbReference type="Proteomes" id="UP000319004"/>
    </source>
</evidence>
<gene>
    <name evidence="1" type="ORF">Enr13x_23780</name>
</gene>
<proteinExistence type="predicted"/>
<keyword evidence="2" id="KW-1185">Reference proteome</keyword>